<evidence type="ECO:0000313" key="5">
    <source>
        <dbReference type="EMBL" id="MBF6297168.1"/>
    </source>
</evidence>
<evidence type="ECO:0000256" key="1">
    <source>
        <dbReference type="ARBA" id="ARBA00022605"/>
    </source>
</evidence>
<comment type="pathway">
    <text evidence="4">Amino-acid biosynthesis; L-methionine biosynthesis via salvage pathway; L-methionine from S-methyl-5-thio-alpha-D-ribose 1-phosphate: step 4/6.</text>
</comment>
<organism evidence="5 6">
    <name type="scientific">Nocardia amamiensis</name>
    <dbReference type="NCBI Taxonomy" id="404578"/>
    <lineage>
        <taxon>Bacteria</taxon>
        <taxon>Bacillati</taxon>
        <taxon>Actinomycetota</taxon>
        <taxon>Actinomycetes</taxon>
        <taxon>Mycobacteriales</taxon>
        <taxon>Nocardiaceae</taxon>
        <taxon>Nocardia</taxon>
    </lineage>
</organism>
<comment type="cofactor">
    <cofactor evidence="4">
        <name>Mg(2+)</name>
        <dbReference type="ChEBI" id="CHEBI:18420"/>
    </cofactor>
    <text evidence="4">Binds 1 Mg(2+) ion per subunit.</text>
</comment>
<comment type="caution">
    <text evidence="5">The sequence shown here is derived from an EMBL/GenBank/DDBJ whole genome shotgun (WGS) entry which is preliminary data.</text>
</comment>
<dbReference type="InterPro" id="IPR023214">
    <property type="entry name" value="HAD_sf"/>
</dbReference>
<dbReference type="Pfam" id="PF00702">
    <property type="entry name" value="Hydrolase"/>
    <property type="match status" value="1"/>
</dbReference>
<protein>
    <recommendedName>
        <fullName evidence="4">Enolase-phosphatase E1</fullName>
        <ecNumber evidence="4">3.1.3.77</ecNumber>
    </recommendedName>
    <alternativeName>
        <fullName evidence="4">2,3-diketo-5-methylthio-1-phosphopentane phosphatase</fullName>
    </alternativeName>
</protein>
<dbReference type="InterPro" id="IPR023943">
    <property type="entry name" value="Enolase-ppase_E1"/>
</dbReference>
<sequence length="230" mass="24428">MTGAIVLDIEGTTSPTAAVREDLYGYTRQRLPAWLAENSSTAAAPVLAATRDLAERPDADPAEVAAILREWLDSDVKAEPLKAAQGLICAEGFRNGALHGEFFPDVPPALAAWHAAGFALYVYSSGSVRNQQDWFAFARGGSLSGLISGYFDLSTAGGKRESSSYAKIASAIGVPSERILFLSDHPDELDAAVAAGWRAVGLARPGEPNPARPPHHWVDTFADITPADRL</sequence>
<keyword evidence="3 4" id="KW-0486">Methionine biosynthesis</keyword>
<dbReference type="EC" id="3.1.3.77" evidence="4"/>
<dbReference type="SFLD" id="SFLDS00003">
    <property type="entry name" value="Haloacid_Dehalogenase"/>
    <property type="match status" value="1"/>
</dbReference>
<dbReference type="NCBIfam" id="TIGR01691">
    <property type="entry name" value="enolase-ppase"/>
    <property type="match status" value="1"/>
</dbReference>
<evidence type="ECO:0000256" key="2">
    <source>
        <dbReference type="ARBA" id="ARBA00022801"/>
    </source>
</evidence>
<dbReference type="InterPro" id="IPR036412">
    <property type="entry name" value="HAD-like_sf"/>
</dbReference>
<accession>A0ABS0CMZ0</accession>
<dbReference type="HAMAP" id="MF_01681">
    <property type="entry name" value="Salvage_MtnC"/>
    <property type="match status" value="1"/>
</dbReference>
<comment type="catalytic activity">
    <reaction evidence="4">
        <text>5-methylsulfanyl-2,3-dioxopentyl phosphate + H2O = 1,2-dihydroxy-5-(methylsulfanyl)pent-1-en-3-one + phosphate</text>
        <dbReference type="Rhea" id="RHEA:21700"/>
        <dbReference type="ChEBI" id="CHEBI:15377"/>
        <dbReference type="ChEBI" id="CHEBI:43474"/>
        <dbReference type="ChEBI" id="CHEBI:49252"/>
        <dbReference type="ChEBI" id="CHEBI:58828"/>
        <dbReference type="EC" id="3.1.3.77"/>
    </reaction>
</comment>
<gene>
    <name evidence="4 5" type="primary">mtnC</name>
    <name evidence="5" type="ORF">IU459_06375</name>
</gene>
<dbReference type="SFLD" id="SFLDG01129">
    <property type="entry name" value="C1.5:_HAD__Beta-PGM__Phosphata"/>
    <property type="match status" value="1"/>
</dbReference>
<dbReference type="Gene3D" id="3.40.50.1000">
    <property type="entry name" value="HAD superfamily/HAD-like"/>
    <property type="match status" value="1"/>
</dbReference>
<dbReference type="GO" id="GO:0043874">
    <property type="term" value="F:acireductone synthase activity"/>
    <property type="evidence" value="ECO:0007669"/>
    <property type="project" value="UniProtKB-EC"/>
</dbReference>
<comment type="function">
    <text evidence="4">Bifunctional enzyme that catalyzes the enolization of 2,3-diketo-5-methylthiopentyl-1-phosphate (DK-MTP-1-P) into the intermediate 2-hydroxy-3-keto-5-methylthiopentenyl-1-phosphate (HK-MTPenyl-1-P), which is then dephosphorylated to form the acireductone 1,2-dihydroxy-3-keto-5-methylthiopentene (DHK-MTPene).</text>
</comment>
<name>A0ABS0CMZ0_9NOCA</name>
<proteinExistence type="inferred from homology"/>
<keyword evidence="4" id="KW-0460">Magnesium</keyword>
<keyword evidence="4" id="KW-0479">Metal-binding</keyword>
<evidence type="ECO:0000256" key="3">
    <source>
        <dbReference type="ARBA" id="ARBA00023167"/>
    </source>
</evidence>
<keyword evidence="1 4" id="KW-0028">Amino-acid biosynthesis</keyword>
<keyword evidence="6" id="KW-1185">Reference proteome</keyword>
<dbReference type="EMBL" id="JADLQX010000003">
    <property type="protein sequence ID" value="MBF6297168.1"/>
    <property type="molecule type" value="Genomic_DNA"/>
</dbReference>
<evidence type="ECO:0000313" key="6">
    <source>
        <dbReference type="Proteomes" id="UP000702209"/>
    </source>
</evidence>
<comment type="pathway">
    <text evidence="4">Amino-acid biosynthesis; L-methionine biosynthesis via salvage pathway; L-methionine from S-methyl-5-thio-alpha-D-ribose 1-phosphate: step 3/6.</text>
</comment>
<dbReference type="RefSeq" id="WP_195128505.1">
    <property type="nucleotide sequence ID" value="NZ_JADLQX010000003.1"/>
</dbReference>
<reference evidence="5 6" key="1">
    <citation type="submission" date="2020-10" db="EMBL/GenBank/DDBJ databases">
        <title>Identification of Nocardia species via Next-generation sequencing and recognition of intraspecies genetic diversity.</title>
        <authorList>
            <person name="Li P."/>
            <person name="Li P."/>
            <person name="Lu B."/>
        </authorList>
    </citation>
    <scope>NUCLEOTIDE SEQUENCE [LARGE SCALE GENOMIC DNA]</scope>
    <source>
        <strain evidence="5 6">BJ06-0157</strain>
    </source>
</reference>
<dbReference type="PANTHER" id="PTHR20371:SF1">
    <property type="entry name" value="ENOLASE-PHOSPHATASE E1"/>
    <property type="match status" value="1"/>
</dbReference>
<dbReference type="Gene3D" id="1.10.720.60">
    <property type="match status" value="1"/>
</dbReference>
<comment type="subunit">
    <text evidence="4">Monomer.</text>
</comment>
<keyword evidence="2 4" id="KW-0378">Hydrolase</keyword>
<dbReference type="Proteomes" id="UP000702209">
    <property type="component" value="Unassembled WGS sequence"/>
</dbReference>
<evidence type="ECO:0000256" key="4">
    <source>
        <dbReference type="HAMAP-Rule" id="MF_01681"/>
    </source>
</evidence>
<dbReference type="SFLD" id="SFLDG01133">
    <property type="entry name" value="C1.5.4:_Enolase-phosphatase_Li"/>
    <property type="match status" value="1"/>
</dbReference>
<dbReference type="PANTHER" id="PTHR20371">
    <property type="entry name" value="ENOLASE-PHOSPHATASE E1"/>
    <property type="match status" value="1"/>
</dbReference>
<dbReference type="SUPFAM" id="SSF56784">
    <property type="entry name" value="HAD-like"/>
    <property type="match status" value="1"/>
</dbReference>
<comment type="similarity">
    <text evidence="4">Belongs to the HAD-like hydrolase superfamily. MasA/MtnC family.</text>
</comment>
<dbReference type="CDD" id="cd01629">
    <property type="entry name" value="HAD_EP"/>
    <property type="match status" value="1"/>
</dbReference>